<dbReference type="PANTHER" id="PTHR44154:SF1">
    <property type="entry name" value="QUINONE OXIDOREDUCTASE"/>
    <property type="match status" value="1"/>
</dbReference>
<dbReference type="InterPro" id="IPR020843">
    <property type="entry name" value="ER"/>
</dbReference>
<dbReference type="RefSeq" id="WP_346035203.1">
    <property type="nucleotide sequence ID" value="NZ_BAAALY010000002.1"/>
</dbReference>
<dbReference type="Gene3D" id="3.90.180.10">
    <property type="entry name" value="Medium-chain alcohol dehydrogenases, catalytic domain"/>
    <property type="match status" value="1"/>
</dbReference>
<sequence>MRAAYIETLGPPEDIRVGELELGPRPPGHTTIAVEHVAVNRVDTLVRSGQFRTNLPWPCVLGRDAIGYVTDTDERSDFFPGTRVWTSSLAHDGRQGAAAEWAHVPDDRLYPAPEGVTGTDLLAVAHPGSTAYLAVVRHGRVQPGDRVLIRGAAGNVGSAAIAIASYLGASTIVAVASEAHHAACVDNGATDVVDYTGESADDQLATVARRVGGFDLWIDAHGGNNLDAAVENLRLNGRIVLLAGPASVSTLASGSLYLKDGSVKGFVISRAEPHDLRAAAGLVSLLVARGRLSPVAITYGELSDLPRIHRMIEAGELSRTRSVIRVT</sequence>
<dbReference type="Pfam" id="PF08240">
    <property type="entry name" value="ADH_N"/>
    <property type="match status" value="1"/>
</dbReference>
<dbReference type="SUPFAM" id="SSF51735">
    <property type="entry name" value="NAD(P)-binding Rossmann-fold domains"/>
    <property type="match status" value="1"/>
</dbReference>
<dbReference type="Proteomes" id="UP001501791">
    <property type="component" value="Unassembled WGS sequence"/>
</dbReference>
<evidence type="ECO:0000256" key="1">
    <source>
        <dbReference type="ARBA" id="ARBA00022857"/>
    </source>
</evidence>
<dbReference type="SUPFAM" id="SSF50129">
    <property type="entry name" value="GroES-like"/>
    <property type="match status" value="1"/>
</dbReference>
<dbReference type="InterPro" id="IPR051603">
    <property type="entry name" value="Zinc-ADH_QOR/CCCR"/>
</dbReference>
<dbReference type="InterPro" id="IPR036291">
    <property type="entry name" value="NAD(P)-bd_dom_sf"/>
</dbReference>
<keyword evidence="1" id="KW-0521">NADP</keyword>
<evidence type="ECO:0000259" key="2">
    <source>
        <dbReference type="SMART" id="SM00829"/>
    </source>
</evidence>
<dbReference type="InterPro" id="IPR013154">
    <property type="entry name" value="ADH-like_N"/>
</dbReference>
<protein>
    <submittedName>
        <fullName evidence="3">NADPH:quinone reductase</fullName>
    </submittedName>
</protein>
<dbReference type="SMART" id="SM00829">
    <property type="entry name" value="PKS_ER"/>
    <property type="match status" value="1"/>
</dbReference>
<accession>A0ABN2B457</accession>
<feature type="domain" description="Enoyl reductase (ER)" evidence="2">
    <location>
        <begin position="10"/>
        <end position="324"/>
    </location>
</feature>
<evidence type="ECO:0000313" key="4">
    <source>
        <dbReference type="Proteomes" id="UP001501791"/>
    </source>
</evidence>
<evidence type="ECO:0000313" key="3">
    <source>
        <dbReference type="EMBL" id="GAA1532431.1"/>
    </source>
</evidence>
<organism evidence="3 4">
    <name type="scientific">Brevibacterium picturae</name>
    <dbReference type="NCBI Taxonomy" id="260553"/>
    <lineage>
        <taxon>Bacteria</taxon>
        <taxon>Bacillati</taxon>
        <taxon>Actinomycetota</taxon>
        <taxon>Actinomycetes</taxon>
        <taxon>Micrococcales</taxon>
        <taxon>Brevibacteriaceae</taxon>
        <taxon>Brevibacterium</taxon>
    </lineage>
</organism>
<dbReference type="Pfam" id="PF00107">
    <property type="entry name" value="ADH_zinc_N"/>
    <property type="match status" value="1"/>
</dbReference>
<comment type="caution">
    <text evidence="3">The sequence shown here is derived from an EMBL/GenBank/DDBJ whole genome shotgun (WGS) entry which is preliminary data.</text>
</comment>
<dbReference type="EMBL" id="BAAALY010000002">
    <property type="protein sequence ID" value="GAA1532431.1"/>
    <property type="molecule type" value="Genomic_DNA"/>
</dbReference>
<dbReference type="Gene3D" id="3.40.50.720">
    <property type="entry name" value="NAD(P)-binding Rossmann-like Domain"/>
    <property type="match status" value="1"/>
</dbReference>
<gene>
    <name evidence="3" type="ORF">GCM10009691_05230</name>
</gene>
<proteinExistence type="predicted"/>
<reference evidence="3 4" key="1">
    <citation type="journal article" date="2019" name="Int. J. Syst. Evol. Microbiol.">
        <title>The Global Catalogue of Microorganisms (GCM) 10K type strain sequencing project: providing services to taxonomists for standard genome sequencing and annotation.</title>
        <authorList>
            <consortium name="The Broad Institute Genomics Platform"/>
            <consortium name="The Broad Institute Genome Sequencing Center for Infectious Disease"/>
            <person name="Wu L."/>
            <person name="Ma J."/>
        </authorList>
    </citation>
    <scope>NUCLEOTIDE SEQUENCE [LARGE SCALE GENOMIC DNA]</scope>
    <source>
        <strain evidence="3 4">JCM 13319</strain>
    </source>
</reference>
<dbReference type="InterPro" id="IPR011032">
    <property type="entry name" value="GroES-like_sf"/>
</dbReference>
<dbReference type="InterPro" id="IPR013149">
    <property type="entry name" value="ADH-like_C"/>
</dbReference>
<name>A0ABN2B457_9MICO</name>
<keyword evidence="4" id="KW-1185">Reference proteome</keyword>
<dbReference type="PANTHER" id="PTHR44154">
    <property type="entry name" value="QUINONE OXIDOREDUCTASE"/>
    <property type="match status" value="1"/>
</dbReference>